<dbReference type="Gene3D" id="1.20.1290.10">
    <property type="entry name" value="AhpD-like"/>
    <property type="match status" value="1"/>
</dbReference>
<dbReference type="Proteomes" id="UP000002027">
    <property type="component" value="Chromosome 2"/>
</dbReference>
<reference evidence="1 2" key="2">
    <citation type="journal article" date="2010" name="Stand. Genomic Sci.">
        <title>Complete genome sequence of Desulfohalobium retbaense type strain (HR(100)).</title>
        <authorList>
            <person name="Spring S."/>
            <person name="Nolan M."/>
            <person name="Lapidus A."/>
            <person name="Glavina Del Rio T."/>
            <person name="Copeland A."/>
            <person name="Tice H."/>
            <person name="Cheng J.F."/>
            <person name="Lucas S."/>
            <person name="Land M."/>
            <person name="Chen F."/>
            <person name="Bruce D."/>
            <person name="Goodwin L."/>
            <person name="Pitluck S."/>
            <person name="Ivanova N."/>
            <person name="Mavromatis K."/>
            <person name="Mikhailova N."/>
            <person name="Pati A."/>
            <person name="Chen A."/>
            <person name="Palaniappan K."/>
            <person name="Hauser L."/>
            <person name="Chang Y.J."/>
            <person name="Jeffries C.D."/>
            <person name="Munk C."/>
            <person name="Kiss H."/>
            <person name="Chain P."/>
            <person name="Han C."/>
            <person name="Brettin T."/>
            <person name="Detter J.C."/>
            <person name="Schuler E."/>
            <person name="Goker M."/>
            <person name="Rohde M."/>
            <person name="Bristow J."/>
            <person name="Eisen J.A."/>
            <person name="Markowitz V."/>
            <person name="Hugenholtz P."/>
            <person name="Kyrpides N.C."/>
            <person name="Klenk H.P."/>
        </authorList>
    </citation>
    <scope>NUCLEOTIDE SEQUENCE [LARGE SCALE GENOMIC DNA]</scope>
    <source>
        <strain evidence="2">ATCC 49802 / DSM 20745 / S 6022</strain>
    </source>
</reference>
<name>D1C9I6_SPHTD</name>
<keyword evidence="2" id="KW-1185">Reference proteome</keyword>
<sequence>MARLPDVPDAEIPSSLRALADAQVRIYGTVLNSLRQTAHAPNVALAAAAMSRELSRGMRTSPRLNALLNLRVAAIVGCPL</sequence>
<dbReference type="RefSeq" id="WP_012873514.1">
    <property type="nucleotide sequence ID" value="NC_013524.1"/>
</dbReference>
<dbReference type="KEGG" id="sti:Sthe_3079"/>
<dbReference type="InterPro" id="IPR029032">
    <property type="entry name" value="AhpD-like"/>
</dbReference>
<evidence type="ECO:0000313" key="2">
    <source>
        <dbReference type="Proteomes" id="UP000002027"/>
    </source>
</evidence>
<dbReference type="InParanoid" id="D1C9I6"/>
<organism evidence="1 2">
    <name type="scientific">Sphaerobacter thermophilus (strain ATCC 49802 / DSM 20745 / KCCM 41009 / NCIMB 13125 / S 6022)</name>
    <dbReference type="NCBI Taxonomy" id="479434"/>
    <lineage>
        <taxon>Bacteria</taxon>
        <taxon>Pseudomonadati</taxon>
        <taxon>Thermomicrobiota</taxon>
        <taxon>Thermomicrobia</taxon>
        <taxon>Sphaerobacterales</taxon>
        <taxon>Sphaerobacterineae</taxon>
        <taxon>Sphaerobacteraceae</taxon>
        <taxon>Sphaerobacter</taxon>
    </lineage>
</organism>
<dbReference type="EMBL" id="CP001824">
    <property type="protein sequence ID" value="ACZ40479.1"/>
    <property type="molecule type" value="Genomic_DNA"/>
</dbReference>
<accession>D1C9I6</accession>
<proteinExistence type="predicted"/>
<gene>
    <name evidence="1" type="ordered locus">Sthe_3079</name>
</gene>
<evidence type="ECO:0008006" key="3">
    <source>
        <dbReference type="Google" id="ProtNLM"/>
    </source>
</evidence>
<dbReference type="SUPFAM" id="SSF69118">
    <property type="entry name" value="AhpD-like"/>
    <property type="match status" value="1"/>
</dbReference>
<dbReference type="AlphaFoldDB" id="D1C9I6"/>
<evidence type="ECO:0000313" key="1">
    <source>
        <dbReference type="EMBL" id="ACZ40479.1"/>
    </source>
</evidence>
<reference evidence="2" key="1">
    <citation type="submission" date="2009-11" db="EMBL/GenBank/DDBJ databases">
        <title>The complete chromosome 2 of Sphaerobacter thermophilus DSM 20745.</title>
        <authorList>
            <person name="Lucas S."/>
            <person name="Copeland A."/>
            <person name="Lapidus A."/>
            <person name="Glavina del Rio T."/>
            <person name="Dalin E."/>
            <person name="Tice H."/>
            <person name="Bruce D."/>
            <person name="Goodwin L."/>
            <person name="Pitluck S."/>
            <person name="Kyrpides N."/>
            <person name="Mavromatis K."/>
            <person name="Ivanova N."/>
            <person name="Mikhailova N."/>
            <person name="LaButti K.M."/>
            <person name="Clum A."/>
            <person name="Sun H.I."/>
            <person name="Brettin T."/>
            <person name="Detter J.C."/>
            <person name="Han C."/>
            <person name="Larimer F."/>
            <person name="Land M."/>
            <person name="Hauser L."/>
            <person name="Markowitz V."/>
            <person name="Cheng J.F."/>
            <person name="Hugenholtz P."/>
            <person name="Woyke T."/>
            <person name="Wu D."/>
            <person name="Steenblock K."/>
            <person name="Schneider S."/>
            <person name="Pukall R."/>
            <person name="Goeker M."/>
            <person name="Klenk H.P."/>
            <person name="Eisen J.A."/>
        </authorList>
    </citation>
    <scope>NUCLEOTIDE SEQUENCE [LARGE SCALE GENOMIC DNA]</scope>
    <source>
        <strain evidence="2">ATCC 49802 / DSM 20745 / S 6022</strain>
    </source>
</reference>
<protein>
    <recommendedName>
        <fullName evidence="3">Carboxymuconolactone decarboxylase-like domain-containing protein</fullName>
    </recommendedName>
</protein>
<dbReference type="HOGENOM" id="CLU_2587962_0_0_0"/>